<protein>
    <submittedName>
        <fullName evidence="2">Uncharacterized protein</fullName>
    </submittedName>
</protein>
<dbReference type="Proteomes" id="UP001418444">
    <property type="component" value="Unassembled WGS sequence"/>
</dbReference>
<feature type="transmembrane region" description="Helical" evidence="1">
    <location>
        <begin position="39"/>
        <end position="59"/>
    </location>
</feature>
<dbReference type="EMBL" id="BAAAZW010000001">
    <property type="protein sequence ID" value="GAA3948851.1"/>
    <property type="molecule type" value="Genomic_DNA"/>
</dbReference>
<gene>
    <name evidence="2" type="ORF">GCM10022231_02770</name>
</gene>
<keyword evidence="3" id="KW-1185">Reference proteome</keyword>
<comment type="caution">
    <text evidence="2">The sequence shown here is derived from an EMBL/GenBank/DDBJ whole genome shotgun (WGS) entry which is preliminary data.</text>
</comment>
<proteinExistence type="predicted"/>
<keyword evidence="1" id="KW-1133">Transmembrane helix</keyword>
<dbReference type="RefSeq" id="WP_344779821.1">
    <property type="nucleotide sequence ID" value="NZ_BAAAZW010000001.1"/>
</dbReference>
<evidence type="ECO:0000256" key="1">
    <source>
        <dbReference type="SAM" id="Phobius"/>
    </source>
</evidence>
<name>A0ABP7NJZ0_9ACTN</name>
<organism evidence="2 3">
    <name type="scientific">Gordonia caeni</name>
    <dbReference type="NCBI Taxonomy" id="1007097"/>
    <lineage>
        <taxon>Bacteria</taxon>
        <taxon>Bacillati</taxon>
        <taxon>Actinomycetota</taxon>
        <taxon>Actinomycetes</taxon>
        <taxon>Mycobacteriales</taxon>
        <taxon>Gordoniaceae</taxon>
        <taxon>Gordonia</taxon>
    </lineage>
</organism>
<reference evidence="3" key="1">
    <citation type="journal article" date="2019" name="Int. J. Syst. Evol. Microbiol.">
        <title>The Global Catalogue of Microorganisms (GCM) 10K type strain sequencing project: providing services to taxonomists for standard genome sequencing and annotation.</title>
        <authorList>
            <consortium name="The Broad Institute Genomics Platform"/>
            <consortium name="The Broad Institute Genome Sequencing Center for Infectious Disease"/>
            <person name="Wu L."/>
            <person name="Ma J."/>
        </authorList>
    </citation>
    <scope>NUCLEOTIDE SEQUENCE [LARGE SCALE GENOMIC DNA]</scope>
    <source>
        <strain evidence="3">JCM 16923</strain>
    </source>
</reference>
<evidence type="ECO:0000313" key="2">
    <source>
        <dbReference type="EMBL" id="GAA3948851.1"/>
    </source>
</evidence>
<accession>A0ABP7NJZ0</accession>
<sequence length="220" mass="23821">MNGDGVLRHGRRVASGVGAIVLVAVILWIDISTDLWNEWVILAGLAAGLVTFILTVLVLDKVIARSTARRWAPVTRLALTEFLHAIADEERSEISRGEIVPRTLPEIGARVDDRLPAIHALREQVVDERARLADVLSRWTQFLASSGDNEATLIHVADIALRLDLVRDAALEAEHRPGAGTLADLNQTVRDCNAALAALESELRTRLVADTAARRAAAAA</sequence>
<feature type="transmembrane region" description="Helical" evidence="1">
    <location>
        <begin position="12"/>
        <end position="33"/>
    </location>
</feature>
<keyword evidence="1" id="KW-0812">Transmembrane</keyword>
<evidence type="ECO:0000313" key="3">
    <source>
        <dbReference type="Proteomes" id="UP001418444"/>
    </source>
</evidence>
<keyword evidence="1" id="KW-0472">Membrane</keyword>